<evidence type="ECO:0000313" key="2">
    <source>
        <dbReference type="Proteomes" id="UP000015454"/>
    </source>
</evidence>
<evidence type="ECO:0000313" key="1">
    <source>
        <dbReference type="EMBL" id="EQA44959.1"/>
    </source>
</evidence>
<reference evidence="1" key="1">
    <citation type="submission" date="2013-05" db="EMBL/GenBank/DDBJ databases">
        <authorList>
            <person name="Harkins D.M."/>
            <person name="Durkin A.S."/>
            <person name="Brinkac L.M."/>
            <person name="Haft D.H."/>
            <person name="Selengut J.D."/>
            <person name="Sanka R."/>
            <person name="DePew J."/>
            <person name="Purushe J."/>
            <person name="Hartskeerl R.A."/>
            <person name="Ahmed A."/>
            <person name="van der Linden H."/>
            <person name="Goris M.G.A."/>
            <person name="Vinetz J.M."/>
            <person name="Sutton G.G."/>
            <person name="Nierman W.C."/>
            <person name="Fouts D.E."/>
        </authorList>
    </citation>
    <scope>NUCLEOTIDE SEQUENCE [LARGE SCALE GENOMIC DNA]</scope>
    <source>
        <strain evidence="1">5399</strain>
    </source>
</reference>
<name>T0GDR3_9LEPT</name>
<comment type="caution">
    <text evidence="1">The sequence shown here is derived from an EMBL/GenBank/DDBJ whole genome shotgun (WGS) entry which is preliminary data.</text>
</comment>
<protein>
    <submittedName>
        <fullName evidence="1">Uncharacterized protein</fullName>
    </submittedName>
</protein>
<keyword evidence="2" id="KW-1185">Reference proteome</keyword>
<sequence length="41" mass="4629">MIVYCVLIHIASERLNTFLLPDSFSVIPITVLTILNNVILE</sequence>
<dbReference type="EMBL" id="AHMO02000008">
    <property type="protein sequence ID" value="EQA44959.1"/>
    <property type="molecule type" value="Genomic_DNA"/>
</dbReference>
<gene>
    <name evidence="1" type="ORF">LEP1GSC050_3821</name>
</gene>
<organism evidence="1 2">
    <name type="scientific">Leptospira broomii serovar Hurstbridge str. 5399</name>
    <dbReference type="NCBI Taxonomy" id="1049789"/>
    <lineage>
        <taxon>Bacteria</taxon>
        <taxon>Pseudomonadati</taxon>
        <taxon>Spirochaetota</taxon>
        <taxon>Spirochaetia</taxon>
        <taxon>Leptospirales</taxon>
        <taxon>Leptospiraceae</taxon>
        <taxon>Leptospira</taxon>
    </lineage>
</organism>
<accession>T0GDR3</accession>
<proteinExistence type="predicted"/>
<dbReference type="Proteomes" id="UP000015454">
    <property type="component" value="Unassembled WGS sequence"/>
</dbReference>
<dbReference type="AlphaFoldDB" id="T0GDR3"/>